<evidence type="ECO:0000256" key="4">
    <source>
        <dbReference type="ARBA" id="ARBA00022691"/>
    </source>
</evidence>
<protein>
    <submittedName>
        <fullName evidence="5">TPMT family class I SAM-dependent methyltransferase</fullName>
    </submittedName>
</protein>
<dbReference type="PANTHER" id="PTHR32183">
    <property type="match status" value="1"/>
</dbReference>
<evidence type="ECO:0000256" key="3">
    <source>
        <dbReference type="ARBA" id="ARBA00022679"/>
    </source>
</evidence>
<dbReference type="InterPro" id="IPR029063">
    <property type="entry name" value="SAM-dependent_MTases_sf"/>
</dbReference>
<keyword evidence="1" id="KW-0597">Phosphoprotein</keyword>
<dbReference type="RefSeq" id="WP_243361649.1">
    <property type="nucleotide sequence ID" value="NZ_JALGBH010000002.1"/>
</dbReference>
<dbReference type="EMBL" id="JALGBH010000002">
    <property type="protein sequence ID" value="MCJ0742830.1"/>
    <property type="molecule type" value="Genomic_DNA"/>
</dbReference>
<organism evidence="5 6">
    <name type="scientific">Pedobacter montanisoli</name>
    <dbReference type="NCBI Taxonomy" id="2923277"/>
    <lineage>
        <taxon>Bacteria</taxon>
        <taxon>Pseudomonadati</taxon>
        <taxon>Bacteroidota</taxon>
        <taxon>Sphingobacteriia</taxon>
        <taxon>Sphingobacteriales</taxon>
        <taxon>Sphingobacteriaceae</taxon>
        <taxon>Pedobacter</taxon>
    </lineage>
</organism>
<keyword evidence="6" id="KW-1185">Reference proteome</keyword>
<dbReference type="PANTHER" id="PTHR32183:SF6">
    <property type="entry name" value="CYSTEINE SULFINATE DESULFINASE_CYSTEINE DESULFURASE AND RELATED ENZYMES"/>
    <property type="match status" value="1"/>
</dbReference>
<dbReference type="PROSITE" id="PS51585">
    <property type="entry name" value="SAM_MT_TPMT"/>
    <property type="match status" value="1"/>
</dbReference>
<keyword evidence="4" id="KW-0949">S-adenosyl-L-methionine</keyword>
<evidence type="ECO:0000256" key="2">
    <source>
        <dbReference type="ARBA" id="ARBA00022603"/>
    </source>
</evidence>
<keyword evidence="3" id="KW-0808">Transferase</keyword>
<sequence length="200" mass="23243">MLNQDYWQDRWQNKQTRWDIGYASPAITTYIEQYQNKNAAILIPGCGNAYEAEFLVKNGFTNITLIDIAPKAVEILKEKFSAYPTVKIICEDFFKHEGNYDLIIEQTFFCAIKSNDRKAYAQKSAELLNPEGKLIGLLFNRMFAHEGPPYGGQEVEYRNIFSPYFEIQTMELCYNSIEARKGTELFVILKKKLFFLQPKT</sequence>
<evidence type="ECO:0000313" key="6">
    <source>
        <dbReference type="Proteomes" id="UP001165460"/>
    </source>
</evidence>
<dbReference type="GO" id="GO:0008168">
    <property type="term" value="F:methyltransferase activity"/>
    <property type="evidence" value="ECO:0007669"/>
    <property type="project" value="UniProtKB-KW"/>
</dbReference>
<proteinExistence type="predicted"/>
<reference evidence="5" key="1">
    <citation type="submission" date="2022-03" db="EMBL/GenBank/DDBJ databases">
        <authorList>
            <person name="Woo C.Y."/>
        </authorList>
    </citation>
    <scope>NUCLEOTIDE SEQUENCE</scope>
    <source>
        <strain evidence="5">CYS-01</strain>
    </source>
</reference>
<accession>A0ABS9ZX08</accession>
<dbReference type="GO" id="GO:0032259">
    <property type="term" value="P:methylation"/>
    <property type="evidence" value="ECO:0007669"/>
    <property type="project" value="UniProtKB-KW"/>
</dbReference>
<dbReference type="Proteomes" id="UP001165460">
    <property type="component" value="Unassembled WGS sequence"/>
</dbReference>
<dbReference type="InterPro" id="IPR008854">
    <property type="entry name" value="TPMT"/>
</dbReference>
<gene>
    <name evidence="5" type="ORF">MMF97_08920</name>
</gene>
<dbReference type="SUPFAM" id="SSF53335">
    <property type="entry name" value="S-adenosyl-L-methionine-dependent methyltransferases"/>
    <property type="match status" value="1"/>
</dbReference>
<dbReference type="Pfam" id="PF05724">
    <property type="entry name" value="TPMT"/>
    <property type="match status" value="1"/>
</dbReference>
<dbReference type="Gene3D" id="3.40.50.150">
    <property type="entry name" value="Vaccinia Virus protein VP39"/>
    <property type="match status" value="1"/>
</dbReference>
<keyword evidence="2 5" id="KW-0489">Methyltransferase</keyword>
<name>A0ABS9ZX08_9SPHI</name>
<comment type="caution">
    <text evidence="5">The sequence shown here is derived from an EMBL/GenBank/DDBJ whole genome shotgun (WGS) entry which is preliminary data.</text>
</comment>
<evidence type="ECO:0000313" key="5">
    <source>
        <dbReference type="EMBL" id="MCJ0742830.1"/>
    </source>
</evidence>
<dbReference type="CDD" id="cd02440">
    <property type="entry name" value="AdoMet_MTases"/>
    <property type="match status" value="1"/>
</dbReference>
<evidence type="ECO:0000256" key="1">
    <source>
        <dbReference type="ARBA" id="ARBA00022553"/>
    </source>
</evidence>